<sequence length="303" mass="31972">MSQTNTPTEPKLCKNGCGFFVSLSVTDRLGCGGRTDGLVGVCKSWEKTRTLGGSNATGDCCSKCWNEIQQKNNKEDACQPVVAAALAPSTPVEKVEQPAAKEVVTKSEPAASLTAPEGGSAPATSAAPPKKKKKKKGYKNLIAGMMESSGKDEGKEKEQLKKTVGGGQFVKTGGDFCVEAVVEEGAACLENNSAQAHNGHLGRGYVQVLLARLPLHAWTHDYDSQVDTRSIQKRHTRNQNNTYNTKGGGGGLTTTTKKDTRVSIAGGELVLIVGVGNLVTVTDQLSNQCSDDSDIDSVQLFPT</sequence>
<feature type="region of interest" description="Disordered" evidence="1">
    <location>
        <begin position="234"/>
        <end position="256"/>
    </location>
</feature>
<organism evidence="2 3">
    <name type="scientific">Thalassiosira oceanica</name>
    <name type="common">Marine diatom</name>
    <dbReference type="NCBI Taxonomy" id="159749"/>
    <lineage>
        <taxon>Eukaryota</taxon>
        <taxon>Sar</taxon>
        <taxon>Stramenopiles</taxon>
        <taxon>Ochrophyta</taxon>
        <taxon>Bacillariophyta</taxon>
        <taxon>Coscinodiscophyceae</taxon>
        <taxon>Thalassiosirophycidae</taxon>
        <taxon>Thalassiosirales</taxon>
        <taxon>Thalassiosiraceae</taxon>
        <taxon>Thalassiosira</taxon>
    </lineage>
</organism>
<accession>K0TPX9</accession>
<feature type="region of interest" description="Disordered" evidence="1">
    <location>
        <begin position="90"/>
        <end position="136"/>
    </location>
</feature>
<reference evidence="2 3" key="1">
    <citation type="journal article" date="2012" name="Genome Biol.">
        <title>Genome and low-iron response of an oceanic diatom adapted to chronic iron limitation.</title>
        <authorList>
            <person name="Lommer M."/>
            <person name="Specht M."/>
            <person name="Roy A.S."/>
            <person name="Kraemer L."/>
            <person name="Andreson R."/>
            <person name="Gutowska M.A."/>
            <person name="Wolf J."/>
            <person name="Bergner S.V."/>
            <person name="Schilhabel M.B."/>
            <person name="Klostermeier U.C."/>
            <person name="Beiko R.G."/>
            <person name="Rosenstiel P."/>
            <person name="Hippler M."/>
            <person name="Laroche J."/>
        </authorList>
    </citation>
    <scope>NUCLEOTIDE SEQUENCE [LARGE SCALE GENOMIC DNA]</scope>
    <source>
        <strain evidence="2 3">CCMP1005</strain>
    </source>
</reference>
<evidence type="ECO:0000313" key="2">
    <source>
        <dbReference type="EMBL" id="EJK75077.1"/>
    </source>
</evidence>
<dbReference type="OrthoDB" id="428577at2759"/>
<evidence type="ECO:0000256" key="1">
    <source>
        <dbReference type="SAM" id="MobiDB-lite"/>
    </source>
</evidence>
<evidence type="ECO:0000313" key="3">
    <source>
        <dbReference type="Proteomes" id="UP000266841"/>
    </source>
</evidence>
<protein>
    <submittedName>
        <fullName evidence="2">Uncharacterized protein</fullName>
    </submittedName>
</protein>
<gene>
    <name evidence="2" type="ORF">THAOC_03210</name>
</gene>
<dbReference type="eggNOG" id="ENOG502SY9K">
    <property type="taxonomic scope" value="Eukaryota"/>
</dbReference>
<name>K0TPX9_THAOC</name>
<feature type="compositionally biased region" description="Low complexity" evidence="1">
    <location>
        <begin position="115"/>
        <end position="128"/>
    </location>
</feature>
<keyword evidence="3" id="KW-1185">Reference proteome</keyword>
<dbReference type="AlphaFoldDB" id="K0TPX9"/>
<proteinExistence type="predicted"/>
<dbReference type="Proteomes" id="UP000266841">
    <property type="component" value="Unassembled WGS sequence"/>
</dbReference>
<comment type="caution">
    <text evidence="2">The sequence shown here is derived from an EMBL/GenBank/DDBJ whole genome shotgun (WGS) entry which is preliminary data.</text>
</comment>
<dbReference type="EMBL" id="AGNL01003142">
    <property type="protein sequence ID" value="EJK75077.1"/>
    <property type="molecule type" value="Genomic_DNA"/>
</dbReference>